<dbReference type="RefSeq" id="WP_204784750.1">
    <property type="nucleotide sequence ID" value="NZ_CALVGD010000113.1"/>
</dbReference>
<evidence type="ECO:0000313" key="2">
    <source>
        <dbReference type="Proteomes" id="UP000785625"/>
    </source>
</evidence>
<protein>
    <submittedName>
        <fullName evidence="1">Uncharacterized protein</fullName>
    </submittedName>
</protein>
<gene>
    <name evidence="1" type="ORF">H5975_02510</name>
</gene>
<dbReference type="EMBL" id="JACJKU010000014">
    <property type="protein sequence ID" value="MBM6940371.1"/>
    <property type="molecule type" value="Genomic_DNA"/>
</dbReference>
<accession>A0ABS2GWX9</accession>
<name>A0ABS2GWX9_9LACO</name>
<reference evidence="1 2" key="1">
    <citation type="journal article" date="2021" name="Sci. Rep.">
        <title>The distribution of antibiotic resistance genes in chicken gut microbiota commensals.</title>
        <authorList>
            <person name="Juricova H."/>
            <person name="Matiasovicova J."/>
            <person name="Kubasova T."/>
            <person name="Cejkova D."/>
            <person name="Rychlik I."/>
        </authorList>
    </citation>
    <scope>NUCLEOTIDE SEQUENCE [LARGE SCALE GENOMIC DNA]</scope>
    <source>
        <strain evidence="1 2">An574</strain>
    </source>
</reference>
<evidence type="ECO:0000313" key="1">
    <source>
        <dbReference type="EMBL" id="MBM6940371.1"/>
    </source>
</evidence>
<organism evidence="1 2">
    <name type="scientific">Limosilactobacillus coleohominis</name>
    <dbReference type="NCBI Taxonomy" id="181675"/>
    <lineage>
        <taxon>Bacteria</taxon>
        <taxon>Bacillati</taxon>
        <taxon>Bacillota</taxon>
        <taxon>Bacilli</taxon>
        <taxon>Lactobacillales</taxon>
        <taxon>Lactobacillaceae</taxon>
        <taxon>Limosilactobacillus</taxon>
    </lineage>
</organism>
<comment type="caution">
    <text evidence="1">The sequence shown here is derived from an EMBL/GenBank/DDBJ whole genome shotgun (WGS) entry which is preliminary data.</text>
</comment>
<sequence length="122" mass="14555">MKTDQRYIQPHNANEAMTLIQKLFNEYRHAPLTDVLLKYHNNLIYRLKSDIYKAAEKENNSQQLSDLNQMIQIMEAWTKIRLNNQPFEGKMKNFKLVTNNSPKFKRHLHKIKGPLNHQASRH</sequence>
<proteinExistence type="predicted"/>
<keyword evidence="2" id="KW-1185">Reference proteome</keyword>
<dbReference type="Proteomes" id="UP000785625">
    <property type="component" value="Unassembled WGS sequence"/>
</dbReference>